<feature type="domain" description="DUF4394" evidence="1">
    <location>
        <begin position="288"/>
        <end position="500"/>
    </location>
</feature>
<comment type="caution">
    <text evidence="2">The sequence shown here is derived from an EMBL/GenBank/DDBJ whole genome shotgun (WGS) entry which is preliminary data.</text>
</comment>
<name>A0ABS9UJ57_9BACT</name>
<evidence type="ECO:0000313" key="2">
    <source>
        <dbReference type="EMBL" id="MCH7396649.1"/>
    </source>
</evidence>
<proteinExistence type="predicted"/>
<dbReference type="InterPro" id="IPR025507">
    <property type="entry name" value="DUF4394"/>
</dbReference>
<accession>A0ABS9UJ57</accession>
<keyword evidence="3" id="KW-1185">Reference proteome</keyword>
<dbReference type="Proteomes" id="UP001165488">
    <property type="component" value="Unassembled WGS sequence"/>
</dbReference>
<dbReference type="Pfam" id="PF14339">
    <property type="entry name" value="DUF4394"/>
    <property type="match status" value="2"/>
</dbReference>
<dbReference type="SUPFAM" id="SSF82171">
    <property type="entry name" value="DPP6 N-terminal domain-like"/>
    <property type="match status" value="1"/>
</dbReference>
<protein>
    <submittedName>
        <fullName evidence="2">DUF4394 domain-containing protein</fullName>
    </submittedName>
</protein>
<evidence type="ECO:0000313" key="3">
    <source>
        <dbReference type="Proteomes" id="UP001165488"/>
    </source>
</evidence>
<sequence length="507" mass="53652">MRKINFTRGLRVFSILTMGAVIFGCNDDERMPDMDGPGMAPEVEFTALISDNRIAKYDARELNSPMEVMSISGLESGDNIISIDFRPATGQLYALGSSSRLYVINENTGDATVLGESSFSPAIMGENASIDFNPTVDRIRLVTASGQNLRLHPELGTVVATDGSINGGMNPMIGAVAYTNSMAGASSTQLFDIDFSQNKLYLQNPPNDGGLEEIGDLGVDFMGIGNFDIIADNSVALAVTRHEDESKLYTINLTNGRADWVGSFNLPVIGLAFKTNPVAYAASEDNMLYRFDPTSPEMNPVAFDGLMTGETVVGLDFRPANGQLYAITSASRIMTVNTANGQLAAVGTALTPLLMGTSFGFDFNPTVDRIRLVSNTGQNLRLHPDLGTVVAVDGNLNPGSPMVNGAAYTNNIANATTTVLFVLDSETNMLYRQDPPNDGGLVAIGSLGIDFTSDNGFDIGGDSNTAYALLEVGSTTSVYSINLTSGAATKVSDFNVNATAMAVGLGF</sequence>
<feature type="domain" description="DUF4394" evidence="1">
    <location>
        <begin position="54"/>
        <end position="272"/>
    </location>
</feature>
<reference evidence="2" key="1">
    <citation type="submission" date="2022-03" db="EMBL/GenBank/DDBJ databases">
        <title>De novo assembled genomes of Belliella spp. (Cyclobacteriaceae) strains.</title>
        <authorList>
            <person name="Szabo A."/>
            <person name="Korponai K."/>
            <person name="Felfoldi T."/>
        </authorList>
    </citation>
    <scope>NUCLEOTIDE SEQUENCE</scope>
    <source>
        <strain evidence="2">DSM 107340</strain>
    </source>
</reference>
<evidence type="ECO:0000259" key="1">
    <source>
        <dbReference type="Pfam" id="PF14339"/>
    </source>
</evidence>
<dbReference type="EMBL" id="JAKZGS010000001">
    <property type="protein sequence ID" value="MCH7396649.1"/>
    <property type="molecule type" value="Genomic_DNA"/>
</dbReference>
<dbReference type="RefSeq" id="WP_241273170.1">
    <property type="nucleotide sequence ID" value="NZ_JAKZGS010000001.1"/>
</dbReference>
<gene>
    <name evidence="2" type="ORF">MM236_01565</name>
</gene>
<dbReference type="PROSITE" id="PS51257">
    <property type="entry name" value="PROKAR_LIPOPROTEIN"/>
    <property type="match status" value="1"/>
</dbReference>
<organism evidence="2 3">
    <name type="scientific">Belliella calami</name>
    <dbReference type="NCBI Taxonomy" id="2923436"/>
    <lineage>
        <taxon>Bacteria</taxon>
        <taxon>Pseudomonadati</taxon>
        <taxon>Bacteroidota</taxon>
        <taxon>Cytophagia</taxon>
        <taxon>Cytophagales</taxon>
        <taxon>Cyclobacteriaceae</taxon>
        <taxon>Belliella</taxon>
    </lineage>
</organism>